<protein>
    <submittedName>
        <fullName evidence="1">Uncharacterized protein</fullName>
    </submittedName>
</protein>
<accession>A0A3M7Q604</accession>
<dbReference type="AlphaFoldDB" id="A0A3M7Q604"/>
<name>A0A3M7Q604_BRAPC</name>
<reference evidence="1 2" key="1">
    <citation type="journal article" date="2018" name="Sci. Rep.">
        <title>Genomic signatures of local adaptation to the degree of environmental predictability in rotifers.</title>
        <authorList>
            <person name="Franch-Gras L."/>
            <person name="Hahn C."/>
            <person name="Garcia-Roger E.M."/>
            <person name="Carmona M.J."/>
            <person name="Serra M."/>
            <person name="Gomez A."/>
        </authorList>
    </citation>
    <scope>NUCLEOTIDE SEQUENCE [LARGE SCALE GENOMIC DNA]</scope>
    <source>
        <strain evidence="1">HYR1</strain>
    </source>
</reference>
<evidence type="ECO:0000313" key="2">
    <source>
        <dbReference type="Proteomes" id="UP000276133"/>
    </source>
</evidence>
<comment type="caution">
    <text evidence="1">The sequence shown here is derived from an EMBL/GenBank/DDBJ whole genome shotgun (WGS) entry which is preliminary data.</text>
</comment>
<evidence type="ECO:0000313" key="1">
    <source>
        <dbReference type="EMBL" id="RNA06866.1"/>
    </source>
</evidence>
<dbReference type="EMBL" id="REGN01007248">
    <property type="protein sequence ID" value="RNA06866.1"/>
    <property type="molecule type" value="Genomic_DNA"/>
</dbReference>
<dbReference type="Proteomes" id="UP000276133">
    <property type="component" value="Unassembled WGS sequence"/>
</dbReference>
<proteinExistence type="predicted"/>
<keyword evidence="2" id="KW-1185">Reference proteome</keyword>
<gene>
    <name evidence="1" type="ORF">BpHYR1_017001</name>
</gene>
<organism evidence="1 2">
    <name type="scientific">Brachionus plicatilis</name>
    <name type="common">Marine rotifer</name>
    <name type="synonym">Brachionus muelleri</name>
    <dbReference type="NCBI Taxonomy" id="10195"/>
    <lineage>
        <taxon>Eukaryota</taxon>
        <taxon>Metazoa</taxon>
        <taxon>Spiralia</taxon>
        <taxon>Gnathifera</taxon>
        <taxon>Rotifera</taxon>
        <taxon>Eurotatoria</taxon>
        <taxon>Monogononta</taxon>
        <taxon>Pseudotrocha</taxon>
        <taxon>Ploima</taxon>
        <taxon>Brachionidae</taxon>
        <taxon>Brachionus</taxon>
    </lineage>
</organism>
<sequence>MNAYLPKTRPDTKLWDAQISHERWPKPIQTHFIFVDLFKIYLNKISRKGDIKRKRLIDLANYVKKRVHV</sequence>